<evidence type="ECO:0000313" key="3">
    <source>
        <dbReference type="Proteomes" id="UP001157355"/>
    </source>
</evidence>
<evidence type="ECO:0000313" key="2">
    <source>
        <dbReference type="EMBL" id="GLS87667.1"/>
    </source>
</evidence>
<name>A0AA37TU89_9RHOB</name>
<dbReference type="AlphaFoldDB" id="A0AA37TU89"/>
<protein>
    <submittedName>
        <fullName evidence="2">Uncharacterized protein</fullName>
    </submittedName>
</protein>
<reference evidence="2 3" key="1">
    <citation type="journal article" date="2014" name="Int. J. Syst. Evol. Microbiol.">
        <title>Complete genome sequence of Corynebacterium casei LMG S-19264T (=DSM 44701T), isolated from a smear-ripened cheese.</title>
        <authorList>
            <consortium name="US DOE Joint Genome Institute (JGI-PGF)"/>
            <person name="Walter F."/>
            <person name="Albersmeier A."/>
            <person name="Kalinowski J."/>
            <person name="Ruckert C."/>
        </authorList>
    </citation>
    <scope>NUCLEOTIDE SEQUENCE [LARGE SCALE GENOMIC DNA]</scope>
    <source>
        <strain evidence="2 3">NBRC 111766</strain>
    </source>
</reference>
<dbReference type="RefSeq" id="WP_284325842.1">
    <property type="nucleotide sequence ID" value="NZ_BSPP01000010.1"/>
</dbReference>
<evidence type="ECO:0000256" key="1">
    <source>
        <dbReference type="SAM" id="SignalP"/>
    </source>
</evidence>
<comment type="caution">
    <text evidence="2">The sequence shown here is derived from an EMBL/GenBank/DDBJ whole genome shotgun (WGS) entry which is preliminary data.</text>
</comment>
<keyword evidence="1" id="KW-0732">Signal</keyword>
<feature type="signal peptide" evidence="1">
    <location>
        <begin position="1"/>
        <end position="24"/>
    </location>
</feature>
<keyword evidence="3" id="KW-1185">Reference proteome</keyword>
<gene>
    <name evidence="2" type="ORF">GCM10010873_26410</name>
</gene>
<dbReference type="EMBL" id="BSPP01000010">
    <property type="protein sequence ID" value="GLS87667.1"/>
    <property type="molecule type" value="Genomic_DNA"/>
</dbReference>
<proteinExistence type="predicted"/>
<dbReference type="Proteomes" id="UP001157355">
    <property type="component" value="Unassembled WGS sequence"/>
</dbReference>
<organism evidence="2 3">
    <name type="scientific">Cypionkella aquatica</name>
    <dbReference type="NCBI Taxonomy" id="1756042"/>
    <lineage>
        <taxon>Bacteria</taxon>
        <taxon>Pseudomonadati</taxon>
        <taxon>Pseudomonadota</taxon>
        <taxon>Alphaproteobacteria</taxon>
        <taxon>Rhodobacterales</taxon>
        <taxon>Paracoccaceae</taxon>
        <taxon>Cypionkella</taxon>
    </lineage>
</organism>
<accession>A0AA37TU89</accession>
<sequence length="137" mass="13673">MTAILGKSIMGGVLALGLATLAQADAVKTEVAQLGGSSITLHLQPFLTETELATLRVVMTNTDALGLFVPDASKGFAALAVSPDDGFLPEGAPAASAQALGGLVDAETAAKDALAACDKLRKGEAACVLVLEIAPKA</sequence>
<feature type="chain" id="PRO_5041300282" evidence="1">
    <location>
        <begin position="25"/>
        <end position="137"/>
    </location>
</feature>